<organism evidence="1 2">
    <name type="scientific">Parvularcula bermudensis (strain ATCC BAA-594 / HTCC2503 / KCTC 12087)</name>
    <dbReference type="NCBI Taxonomy" id="314260"/>
    <lineage>
        <taxon>Bacteria</taxon>
        <taxon>Pseudomonadati</taxon>
        <taxon>Pseudomonadota</taxon>
        <taxon>Alphaproteobacteria</taxon>
        <taxon>Parvularculales</taxon>
        <taxon>Parvularculaceae</taxon>
        <taxon>Parvularcula</taxon>
    </lineage>
</organism>
<keyword evidence="2" id="KW-1185">Reference proteome</keyword>
<dbReference type="HOGENOM" id="CLU_123836_0_0_5"/>
<evidence type="ECO:0000313" key="1">
    <source>
        <dbReference type="EMBL" id="ADM09981.1"/>
    </source>
</evidence>
<dbReference type="Pfam" id="PF06262">
    <property type="entry name" value="Zincin_1"/>
    <property type="match status" value="1"/>
</dbReference>
<accession>E0TDR5</accession>
<dbReference type="CDD" id="cd12952">
    <property type="entry name" value="MMP_ACEL2062"/>
    <property type="match status" value="1"/>
</dbReference>
<reference evidence="2" key="1">
    <citation type="submission" date="2010-08" db="EMBL/GenBank/DDBJ databases">
        <title>Genome sequence of Parvularcula bermudensis HTCC2503.</title>
        <authorList>
            <person name="Kang D.-M."/>
            <person name="Oh H.-M."/>
            <person name="Cho J.-C."/>
        </authorList>
    </citation>
    <scope>NUCLEOTIDE SEQUENCE [LARGE SCALE GENOMIC DNA]</scope>
    <source>
        <strain evidence="2">ATCC BAA-594 / HTCC2503 / KCTC 12087</strain>
    </source>
</reference>
<evidence type="ECO:0008006" key="3">
    <source>
        <dbReference type="Google" id="ProtNLM"/>
    </source>
</evidence>
<dbReference type="SUPFAM" id="SSF55486">
    <property type="entry name" value="Metalloproteases ('zincins'), catalytic domain"/>
    <property type="match status" value="1"/>
</dbReference>
<evidence type="ECO:0000313" key="2">
    <source>
        <dbReference type="Proteomes" id="UP000001302"/>
    </source>
</evidence>
<dbReference type="KEGG" id="pbr:PB2503_09644"/>
<gene>
    <name evidence="1" type="ordered locus">PB2503_09644</name>
</gene>
<dbReference type="RefSeq" id="WP_013300955.1">
    <property type="nucleotide sequence ID" value="NC_014414.1"/>
</dbReference>
<dbReference type="STRING" id="314260.PB2503_09644"/>
<dbReference type="InterPro" id="IPR010428">
    <property type="entry name" value="Zincin_1"/>
</dbReference>
<sequence length="141" mass="15937">MIDTSPDGFAEIARQTYQSLPKAFRQLSADVVIRIANVAELAVLEDLGIQDPMELLGLYQGIDVTQKSGFDVIPAHDMVFLYRQPILNYWVEGNDALEDIIAHVLIHEIGHHFGLSDDAMHALEEEARAEDRTWYRGRSDD</sequence>
<dbReference type="Gene3D" id="3.30.2010.20">
    <property type="match status" value="1"/>
</dbReference>
<name>E0TDR5_PARBH</name>
<dbReference type="OrthoDB" id="9806895at2"/>
<proteinExistence type="predicted"/>
<dbReference type="AlphaFoldDB" id="E0TDR5"/>
<protein>
    <recommendedName>
        <fullName evidence="3">Acetylglutamate kinase</fullName>
    </recommendedName>
</protein>
<dbReference type="InterPro" id="IPR038555">
    <property type="entry name" value="Zincin_1_sf"/>
</dbReference>
<dbReference type="eggNOG" id="COG3824">
    <property type="taxonomic scope" value="Bacteria"/>
</dbReference>
<dbReference type="EMBL" id="CP002156">
    <property type="protein sequence ID" value="ADM09981.1"/>
    <property type="molecule type" value="Genomic_DNA"/>
</dbReference>
<reference evidence="1 2" key="2">
    <citation type="journal article" date="2011" name="J. Bacteriol.">
        <title>Complete genome sequence of strain HTCC2503T of Parvularcula bermudensis, the type species of the order "Parvularculales" in the class Alphaproteobacteria.</title>
        <authorList>
            <person name="Oh H.M."/>
            <person name="Kang I."/>
            <person name="Vergin K.L."/>
            <person name="Kang D."/>
            <person name="Rhee K.H."/>
            <person name="Giovannoni S.J."/>
            <person name="Cho J.C."/>
        </authorList>
    </citation>
    <scope>NUCLEOTIDE SEQUENCE [LARGE SCALE GENOMIC DNA]</scope>
    <source>
        <strain evidence="2">ATCC BAA-594 / HTCC2503 / KCTC 12087</strain>
    </source>
</reference>
<dbReference type="Proteomes" id="UP000001302">
    <property type="component" value="Chromosome"/>
</dbReference>